<evidence type="ECO:0000313" key="3">
    <source>
        <dbReference type="Proteomes" id="UP001432027"/>
    </source>
</evidence>
<dbReference type="InterPro" id="IPR052961">
    <property type="entry name" value="Oxido-Kinase-like_Enzymes"/>
</dbReference>
<gene>
    <name evidence="2" type="ORF">PENTCL1PPCAC_2750</name>
</gene>
<dbReference type="EMBL" id="BTSX01000001">
    <property type="protein sequence ID" value="GMS80575.1"/>
    <property type="molecule type" value="Genomic_DNA"/>
</dbReference>
<keyword evidence="3" id="KW-1185">Reference proteome</keyword>
<dbReference type="PANTHER" id="PTHR23020">
    <property type="entry name" value="UNCHARACTERIZED NUCLEAR HORMONE RECEPTOR-RELATED"/>
    <property type="match status" value="1"/>
</dbReference>
<dbReference type="Proteomes" id="UP001432027">
    <property type="component" value="Unassembled WGS sequence"/>
</dbReference>
<sequence>MLEKYKDEAIRLITESGFELAVSDHIEFKNIGAGCVSSILRVRLKDSSSIVVKLTEKDDLSIRSELHNRELDFYQWLNEKSEEDASEEDFKCPKFYGGYDCTDNMGLILMEDLSHRISNDMNFLTGFNIASILKVVRELASIQSQYLSSSDYLHNKCSSTFGAPMLSHDLPGVGMRFDFSSFETNCLPKIDQIKGISSDMRSKLREWVKPLALFKIQSAMPREVLGVSTTPVHCDLWPENLLFERHRDEIDLLSIIDWQCFQIGNPLLDVASVLGLGMTSEDRKEYTNDVVKFYLEEMEKRKPRFKKSFYMTLEKAHRLLSLALRYPCVQLMTAIVTLSDDEVKEHTEEYETMATRLRYLME</sequence>
<dbReference type="SUPFAM" id="SSF56112">
    <property type="entry name" value="Protein kinase-like (PK-like)"/>
    <property type="match status" value="1"/>
</dbReference>
<proteinExistence type="predicted"/>
<reference evidence="2" key="1">
    <citation type="submission" date="2023-10" db="EMBL/GenBank/DDBJ databases">
        <title>Genome assembly of Pristionchus species.</title>
        <authorList>
            <person name="Yoshida K."/>
            <person name="Sommer R.J."/>
        </authorList>
    </citation>
    <scope>NUCLEOTIDE SEQUENCE</scope>
    <source>
        <strain evidence="2">RS0144</strain>
    </source>
</reference>
<feature type="domain" description="CHK kinase-like" evidence="1">
    <location>
        <begin position="108"/>
        <end position="304"/>
    </location>
</feature>
<dbReference type="InterPro" id="IPR015897">
    <property type="entry name" value="CHK_kinase-like"/>
</dbReference>
<accession>A0AAV5SDR4</accession>
<evidence type="ECO:0000313" key="2">
    <source>
        <dbReference type="EMBL" id="GMS80575.1"/>
    </source>
</evidence>
<dbReference type="PANTHER" id="PTHR23020:SF20">
    <property type="entry name" value="CHK KINASE-LIKE DOMAIN-CONTAINING PROTEIN"/>
    <property type="match status" value="1"/>
</dbReference>
<dbReference type="InterPro" id="IPR012877">
    <property type="entry name" value="Dhs-27"/>
</dbReference>
<feature type="non-terminal residue" evidence="2">
    <location>
        <position position="362"/>
    </location>
</feature>
<dbReference type="AlphaFoldDB" id="A0AAV5SDR4"/>
<dbReference type="Pfam" id="PF07914">
    <property type="entry name" value="DUF1679"/>
    <property type="match status" value="1"/>
</dbReference>
<organism evidence="2 3">
    <name type="scientific">Pristionchus entomophagus</name>
    <dbReference type="NCBI Taxonomy" id="358040"/>
    <lineage>
        <taxon>Eukaryota</taxon>
        <taxon>Metazoa</taxon>
        <taxon>Ecdysozoa</taxon>
        <taxon>Nematoda</taxon>
        <taxon>Chromadorea</taxon>
        <taxon>Rhabditida</taxon>
        <taxon>Rhabditina</taxon>
        <taxon>Diplogasteromorpha</taxon>
        <taxon>Diplogasteroidea</taxon>
        <taxon>Neodiplogasteridae</taxon>
        <taxon>Pristionchus</taxon>
    </lineage>
</organism>
<evidence type="ECO:0000259" key="1">
    <source>
        <dbReference type="SMART" id="SM00587"/>
    </source>
</evidence>
<dbReference type="InterPro" id="IPR011009">
    <property type="entry name" value="Kinase-like_dom_sf"/>
</dbReference>
<name>A0AAV5SDR4_9BILA</name>
<dbReference type="Gene3D" id="3.90.1200.10">
    <property type="match status" value="1"/>
</dbReference>
<dbReference type="SMART" id="SM00587">
    <property type="entry name" value="CHK"/>
    <property type="match status" value="1"/>
</dbReference>
<comment type="caution">
    <text evidence="2">The sequence shown here is derived from an EMBL/GenBank/DDBJ whole genome shotgun (WGS) entry which is preliminary data.</text>
</comment>
<protein>
    <recommendedName>
        <fullName evidence="1">CHK kinase-like domain-containing protein</fullName>
    </recommendedName>
</protein>